<dbReference type="Gene3D" id="1.20.5.1930">
    <property type="match status" value="1"/>
</dbReference>
<evidence type="ECO:0000313" key="11">
    <source>
        <dbReference type="EMBL" id="EAY24624.1"/>
    </source>
</evidence>
<dbReference type="AlphaFoldDB" id="A1ZYF1"/>
<dbReference type="PANTHER" id="PTHR24421">
    <property type="entry name" value="NITRATE/NITRITE SENSOR PROTEIN NARX-RELATED"/>
    <property type="match status" value="1"/>
</dbReference>
<keyword evidence="4" id="KW-0808">Transferase</keyword>
<dbReference type="CDD" id="cd16917">
    <property type="entry name" value="HATPase_UhpB-NarQ-NarX-like"/>
    <property type="match status" value="1"/>
</dbReference>
<dbReference type="Pfam" id="PF07730">
    <property type="entry name" value="HisKA_3"/>
    <property type="match status" value="1"/>
</dbReference>
<keyword evidence="7" id="KW-0067">ATP-binding</keyword>
<comment type="caution">
    <text evidence="11">The sequence shown here is derived from an EMBL/GenBank/DDBJ whole genome shotgun (WGS) entry which is preliminary data.</text>
</comment>
<dbReference type="SUPFAM" id="SSF55874">
    <property type="entry name" value="ATPase domain of HSP90 chaperone/DNA topoisomerase II/histidine kinase"/>
    <property type="match status" value="1"/>
</dbReference>
<dbReference type="InterPro" id="IPR036890">
    <property type="entry name" value="HATPase_C_sf"/>
</dbReference>
<dbReference type="PROSITE" id="PS50109">
    <property type="entry name" value="HIS_KIN"/>
    <property type="match status" value="1"/>
</dbReference>
<feature type="coiled-coil region" evidence="9">
    <location>
        <begin position="28"/>
        <end position="55"/>
    </location>
</feature>
<name>A1ZYF1_MICM2</name>
<evidence type="ECO:0000256" key="8">
    <source>
        <dbReference type="ARBA" id="ARBA00023012"/>
    </source>
</evidence>
<evidence type="ECO:0000256" key="2">
    <source>
        <dbReference type="ARBA" id="ARBA00012438"/>
    </source>
</evidence>
<evidence type="ECO:0000256" key="1">
    <source>
        <dbReference type="ARBA" id="ARBA00000085"/>
    </source>
</evidence>
<gene>
    <name evidence="11" type="ORF">M23134_07735</name>
</gene>
<dbReference type="InterPro" id="IPR005467">
    <property type="entry name" value="His_kinase_dom"/>
</dbReference>
<dbReference type="PANTHER" id="PTHR24421:SF10">
    <property type="entry name" value="NITRATE_NITRITE SENSOR PROTEIN NARQ"/>
    <property type="match status" value="1"/>
</dbReference>
<organism evidence="11 12">
    <name type="scientific">Microscilla marina ATCC 23134</name>
    <dbReference type="NCBI Taxonomy" id="313606"/>
    <lineage>
        <taxon>Bacteria</taxon>
        <taxon>Pseudomonadati</taxon>
        <taxon>Bacteroidota</taxon>
        <taxon>Cytophagia</taxon>
        <taxon>Cytophagales</taxon>
        <taxon>Microscillaceae</taxon>
        <taxon>Microscilla</taxon>
    </lineage>
</organism>
<evidence type="ECO:0000256" key="3">
    <source>
        <dbReference type="ARBA" id="ARBA00022553"/>
    </source>
</evidence>
<dbReference type="EMBL" id="AAWS01000065">
    <property type="protein sequence ID" value="EAY24624.1"/>
    <property type="molecule type" value="Genomic_DNA"/>
</dbReference>
<keyword evidence="5" id="KW-0547">Nucleotide-binding</keyword>
<dbReference type="GO" id="GO:0000155">
    <property type="term" value="F:phosphorelay sensor kinase activity"/>
    <property type="evidence" value="ECO:0007669"/>
    <property type="project" value="InterPro"/>
</dbReference>
<dbReference type="Proteomes" id="UP000004095">
    <property type="component" value="Unassembled WGS sequence"/>
</dbReference>
<dbReference type="Gene3D" id="3.30.565.10">
    <property type="entry name" value="Histidine kinase-like ATPase, C-terminal domain"/>
    <property type="match status" value="1"/>
</dbReference>
<dbReference type="eggNOG" id="COG4585">
    <property type="taxonomic scope" value="Bacteria"/>
</dbReference>
<dbReference type="InterPro" id="IPR011712">
    <property type="entry name" value="Sig_transdc_His_kin_sub3_dim/P"/>
</dbReference>
<keyword evidence="3" id="KW-0597">Phosphoprotein</keyword>
<proteinExistence type="predicted"/>
<dbReference type="InterPro" id="IPR050482">
    <property type="entry name" value="Sensor_HK_TwoCompSys"/>
</dbReference>
<protein>
    <recommendedName>
        <fullName evidence="2">histidine kinase</fullName>
        <ecNumber evidence="2">2.7.13.3</ecNumber>
    </recommendedName>
</protein>
<dbReference type="Pfam" id="PF02518">
    <property type="entry name" value="HATPase_c"/>
    <property type="match status" value="1"/>
</dbReference>
<keyword evidence="9" id="KW-0175">Coiled coil</keyword>
<dbReference type="EC" id="2.7.13.3" evidence="2"/>
<dbReference type="GO" id="GO:0005524">
    <property type="term" value="F:ATP binding"/>
    <property type="evidence" value="ECO:0007669"/>
    <property type="project" value="UniProtKB-KW"/>
</dbReference>
<evidence type="ECO:0000259" key="10">
    <source>
        <dbReference type="PROSITE" id="PS50109"/>
    </source>
</evidence>
<dbReference type="GO" id="GO:0046983">
    <property type="term" value="F:protein dimerization activity"/>
    <property type="evidence" value="ECO:0007669"/>
    <property type="project" value="InterPro"/>
</dbReference>
<evidence type="ECO:0000256" key="5">
    <source>
        <dbReference type="ARBA" id="ARBA00022741"/>
    </source>
</evidence>
<feature type="domain" description="Histidine kinase" evidence="10">
    <location>
        <begin position="55"/>
        <end position="249"/>
    </location>
</feature>
<dbReference type="InterPro" id="IPR003594">
    <property type="entry name" value="HATPase_dom"/>
</dbReference>
<keyword evidence="8" id="KW-0902">Two-component regulatory system</keyword>
<evidence type="ECO:0000256" key="4">
    <source>
        <dbReference type="ARBA" id="ARBA00022679"/>
    </source>
</evidence>
<evidence type="ECO:0000256" key="7">
    <source>
        <dbReference type="ARBA" id="ARBA00022840"/>
    </source>
</evidence>
<keyword evidence="6 11" id="KW-0418">Kinase</keyword>
<evidence type="ECO:0000256" key="6">
    <source>
        <dbReference type="ARBA" id="ARBA00022777"/>
    </source>
</evidence>
<evidence type="ECO:0000313" key="12">
    <source>
        <dbReference type="Proteomes" id="UP000004095"/>
    </source>
</evidence>
<reference evidence="11 12" key="1">
    <citation type="submission" date="2007-01" db="EMBL/GenBank/DDBJ databases">
        <authorList>
            <person name="Haygood M."/>
            <person name="Podell S."/>
            <person name="Anderson C."/>
            <person name="Hopkinson B."/>
            <person name="Roe K."/>
            <person name="Barbeau K."/>
            <person name="Gaasterland T."/>
            <person name="Ferriera S."/>
            <person name="Johnson J."/>
            <person name="Kravitz S."/>
            <person name="Beeson K."/>
            <person name="Sutton G."/>
            <person name="Rogers Y.-H."/>
            <person name="Friedman R."/>
            <person name="Frazier M."/>
            <person name="Venter J.C."/>
        </authorList>
    </citation>
    <scope>NUCLEOTIDE SEQUENCE [LARGE SCALE GENOMIC DNA]</scope>
    <source>
        <strain evidence="11 12">ATCC 23134</strain>
    </source>
</reference>
<comment type="catalytic activity">
    <reaction evidence="1">
        <text>ATP + protein L-histidine = ADP + protein N-phospho-L-histidine.</text>
        <dbReference type="EC" id="2.7.13.3"/>
    </reaction>
</comment>
<dbReference type="GO" id="GO:0016020">
    <property type="term" value="C:membrane"/>
    <property type="evidence" value="ECO:0007669"/>
    <property type="project" value="InterPro"/>
</dbReference>
<keyword evidence="12" id="KW-1185">Reference proteome</keyword>
<evidence type="ECO:0000256" key="9">
    <source>
        <dbReference type="SAM" id="Coils"/>
    </source>
</evidence>
<accession>A1ZYF1</accession>
<sequence length="249" mass="27904">MLLLAMAVIVFFLVYQRRLLAQQEQLQQIKIEQQKALLEASLQTQENERRRIAKDLHDEVGANLSTINLFAKQIEKFVERESKAGKMVGKTKDLIATTITSVRTISKDLLPATLDRFGLVEAAKELCDRINQADAVLVNFEHQVTEERLSQPQELALFRIIQELFNNTLKHAQATQVNLFIHYTPKSLKIIFKDNGVGFDANALMQSKESTKGLGLKNLESRAQVLGASLNYTSPPEGGTQVNILSNTA</sequence>